<feature type="compositionally biased region" description="Low complexity" evidence="1">
    <location>
        <begin position="131"/>
        <end position="144"/>
    </location>
</feature>
<evidence type="ECO:0000256" key="1">
    <source>
        <dbReference type="SAM" id="MobiDB-lite"/>
    </source>
</evidence>
<gene>
    <name evidence="3" type="ORF">BCR34DRAFT_604951</name>
</gene>
<feature type="chain" id="PRO_5012598500" evidence="2">
    <location>
        <begin position="18"/>
        <end position="179"/>
    </location>
</feature>
<reference evidence="3 4" key="1">
    <citation type="submission" date="2016-07" db="EMBL/GenBank/DDBJ databases">
        <title>Pervasive Adenine N6-methylation of Active Genes in Fungi.</title>
        <authorList>
            <consortium name="DOE Joint Genome Institute"/>
            <person name="Mondo S.J."/>
            <person name="Dannebaum R.O."/>
            <person name="Kuo R.C."/>
            <person name="Labutti K."/>
            <person name="Haridas S."/>
            <person name="Kuo A."/>
            <person name="Salamov A."/>
            <person name="Ahrendt S.R."/>
            <person name="Lipzen A."/>
            <person name="Sullivan W."/>
            <person name="Andreopoulos W.B."/>
            <person name="Clum A."/>
            <person name="Lindquist E."/>
            <person name="Daum C."/>
            <person name="Ramamoorthy G.K."/>
            <person name="Gryganskyi A."/>
            <person name="Culley D."/>
            <person name="Magnuson J.K."/>
            <person name="James T.Y."/>
            <person name="O'Malley M.A."/>
            <person name="Stajich J.E."/>
            <person name="Spatafora J.W."/>
            <person name="Visel A."/>
            <person name="Grigoriev I.V."/>
        </authorList>
    </citation>
    <scope>NUCLEOTIDE SEQUENCE [LARGE SCALE GENOMIC DNA]</scope>
    <source>
        <strain evidence="3 4">CBS 115471</strain>
    </source>
</reference>
<feature type="region of interest" description="Disordered" evidence="1">
    <location>
        <begin position="121"/>
        <end position="154"/>
    </location>
</feature>
<evidence type="ECO:0000256" key="2">
    <source>
        <dbReference type="SAM" id="SignalP"/>
    </source>
</evidence>
<keyword evidence="4" id="KW-1185">Reference proteome</keyword>
<proteinExistence type="predicted"/>
<evidence type="ECO:0000313" key="4">
    <source>
        <dbReference type="Proteomes" id="UP000193144"/>
    </source>
</evidence>
<feature type="signal peptide" evidence="2">
    <location>
        <begin position="1"/>
        <end position="17"/>
    </location>
</feature>
<name>A0A1Y1Z2X9_9PLEO</name>
<sequence length="179" mass="18083">MLFTTILLPLFSVAATAELIPALQPRAPSTHLDTRQSSNPLLGKRQFCDANYPYICSAIDGDAMCMAASEVCCQRIATDGTFPYTCPMTHPYCCPSDSAGNPQCGSDSSCAGGNNDLAPTHGLATQSSGVAPTKKTAAAASTRTAGGGGVAAKPTGSAERIVLDGGVLVAAVLGGLAML</sequence>
<accession>A0A1Y1Z2X9</accession>
<dbReference type="AlphaFoldDB" id="A0A1Y1Z2X9"/>
<dbReference type="Proteomes" id="UP000193144">
    <property type="component" value="Unassembled WGS sequence"/>
</dbReference>
<dbReference type="EMBL" id="MCFA01000138">
    <property type="protein sequence ID" value="ORY04195.1"/>
    <property type="molecule type" value="Genomic_DNA"/>
</dbReference>
<organism evidence="3 4">
    <name type="scientific">Clohesyomyces aquaticus</name>
    <dbReference type="NCBI Taxonomy" id="1231657"/>
    <lineage>
        <taxon>Eukaryota</taxon>
        <taxon>Fungi</taxon>
        <taxon>Dikarya</taxon>
        <taxon>Ascomycota</taxon>
        <taxon>Pezizomycotina</taxon>
        <taxon>Dothideomycetes</taxon>
        <taxon>Pleosporomycetidae</taxon>
        <taxon>Pleosporales</taxon>
        <taxon>Lindgomycetaceae</taxon>
        <taxon>Clohesyomyces</taxon>
    </lineage>
</organism>
<protein>
    <submittedName>
        <fullName evidence="3">Uncharacterized protein</fullName>
    </submittedName>
</protein>
<dbReference type="OrthoDB" id="3783633at2759"/>
<evidence type="ECO:0000313" key="3">
    <source>
        <dbReference type="EMBL" id="ORY04195.1"/>
    </source>
</evidence>
<keyword evidence="2" id="KW-0732">Signal</keyword>
<comment type="caution">
    <text evidence="3">The sequence shown here is derived from an EMBL/GenBank/DDBJ whole genome shotgun (WGS) entry which is preliminary data.</text>
</comment>